<dbReference type="OrthoDB" id="3509362at2759"/>
<dbReference type="Gene3D" id="3.40.50.720">
    <property type="entry name" value="NAD(P)-binding Rossmann-like Domain"/>
    <property type="match status" value="1"/>
</dbReference>
<comment type="caution">
    <text evidence="1">The sequence shown here is derived from an EMBL/GenBank/DDBJ whole genome shotgun (WGS) entry which is preliminary data.</text>
</comment>
<dbReference type="SUPFAM" id="SSF51735">
    <property type="entry name" value="NAD(P)-binding Rossmann-fold domains"/>
    <property type="match status" value="1"/>
</dbReference>
<evidence type="ECO:0000313" key="2">
    <source>
        <dbReference type="Proteomes" id="UP000029665"/>
    </source>
</evidence>
<dbReference type="EMBL" id="CCBP010000103">
    <property type="protein sequence ID" value="CDO71612.1"/>
    <property type="molecule type" value="Genomic_DNA"/>
</dbReference>
<keyword evidence="2" id="KW-1185">Reference proteome</keyword>
<reference evidence="1" key="1">
    <citation type="submission" date="2014-01" db="EMBL/GenBank/DDBJ databases">
        <title>The genome of the white-rot fungus Pycnoporus cinnabarinus: a basidiomycete model with a versatile arsenal for lignocellulosic biomass breakdown.</title>
        <authorList>
            <person name="Levasseur A."/>
            <person name="Lomascolo A."/>
            <person name="Ruiz-Duenas F.J."/>
            <person name="Uzan E."/>
            <person name="Piumi F."/>
            <person name="Kues U."/>
            <person name="Ram A.F.J."/>
            <person name="Murat C."/>
            <person name="Haon M."/>
            <person name="Benoit I."/>
            <person name="Arfi Y."/>
            <person name="Chevret D."/>
            <person name="Drula E."/>
            <person name="Kwon M.J."/>
            <person name="Gouret P."/>
            <person name="Lesage-Meessen L."/>
            <person name="Lombard V."/>
            <person name="Mariette J."/>
            <person name="Noirot C."/>
            <person name="Park J."/>
            <person name="Patyshakuliyeva A."/>
            <person name="Wieneger R.A.B."/>
            <person name="Wosten H.A.B."/>
            <person name="Martin F."/>
            <person name="Coutinho P.M."/>
            <person name="de Vries R."/>
            <person name="Martinez A.T."/>
            <person name="Klopp C."/>
            <person name="Pontarotti P."/>
            <person name="Henrissat B."/>
            <person name="Record E."/>
        </authorList>
    </citation>
    <scope>NUCLEOTIDE SEQUENCE [LARGE SCALE GENOMIC DNA]</scope>
    <source>
        <strain evidence="1">BRFM137</strain>
    </source>
</reference>
<dbReference type="GO" id="GO:0005739">
    <property type="term" value="C:mitochondrion"/>
    <property type="evidence" value="ECO:0007669"/>
    <property type="project" value="TreeGrafter"/>
</dbReference>
<dbReference type="PANTHER" id="PTHR11695">
    <property type="entry name" value="ALCOHOL DEHYDROGENASE RELATED"/>
    <property type="match status" value="1"/>
</dbReference>
<sequence>MGLLPGFILRRVQAAEFDLAGVVVDGNNTDLKEGDEVFGWIPLGNPGCDVWLTCAREQFFDYTKSPLHEQLIAANPTPKYDVFLEAVGVLDPTLFLKSEAYLDPHGVFISVGPQGSGVGNYVHFVWNVLLKPGFLGGVKRKWKLVSVKPVEKDIREFAKLVEEGKIKPVVDSVYEFEDALKAYERILTKRATGKVVVRVDPTAA</sequence>
<dbReference type="Gene3D" id="3.90.180.10">
    <property type="entry name" value="Medium-chain alcohol dehydrogenases, catalytic domain"/>
    <property type="match status" value="1"/>
</dbReference>
<dbReference type="AlphaFoldDB" id="A0A060SAS4"/>
<dbReference type="Proteomes" id="UP000029665">
    <property type="component" value="Unassembled WGS sequence"/>
</dbReference>
<dbReference type="InterPro" id="IPR050700">
    <property type="entry name" value="YIM1/Zinc_Alcohol_DH_Fams"/>
</dbReference>
<proteinExistence type="predicted"/>
<dbReference type="PANTHER" id="PTHR11695:SF294">
    <property type="entry name" value="RETICULON-4-INTERACTING PROTEIN 1, MITOCHONDRIAL"/>
    <property type="match status" value="1"/>
</dbReference>
<name>A0A060SAS4_PYCCI</name>
<evidence type="ECO:0000313" key="1">
    <source>
        <dbReference type="EMBL" id="CDO71612.1"/>
    </source>
</evidence>
<evidence type="ECO:0008006" key="3">
    <source>
        <dbReference type="Google" id="ProtNLM"/>
    </source>
</evidence>
<dbReference type="STRING" id="5643.A0A060SAS4"/>
<dbReference type="Pfam" id="PF13602">
    <property type="entry name" value="ADH_zinc_N_2"/>
    <property type="match status" value="1"/>
</dbReference>
<accession>A0A060SAS4</accession>
<dbReference type="InterPro" id="IPR036291">
    <property type="entry name" value="NAD(P)-bd_dom_sf"/>
</dbReference>
<gene>
    <name evidence="1" type="ORF">BN946_scf184911.g82</name>
</gene>
<dbReference type="HOGENOM" id="CLU_1343867_0_0_1"/>
<protein>
    <recommendedName>
        <fullName evidence="3">Enoyl reductase (ER) domain-containing protein</fullName>
    </recommendedName>
</protein>
<organism evidence="1 2">
    <name type="scientific">Pycnoporus cinnabarinus</name>
    <name type="common">Cinnabar-red polypore</name>
    <name type="synonym">Trametes cinnabarina</name>
    <dbReference type="NCBI Taxonomy" id="5643"/>
    <lineage>
        <taxon>Eukaryota</taxon>
        <taxon>Fungi</taxon>
        <taxon>Dikarya</taxon>
        <taxon>Basidiomycota</taxon>
        <taxon>Agaricomycotina</taxon>
        <taxon>Agaricomycetes</taxon>
        <taxon>Polyporales</taxon>
        <taxon>Polyporaceae</taxon>
        <taxon>Trametes</taxon>
    </lineage>
</organism>
<dbReference type="OMA" id="FIAGWIW"/>